<feature type="transmembrane region" description="Helical" evidence="5">
    <location>
        <begin position="148"/>
        <end position="168"/>
    </location>
</feature>
<feature type="transmembrane region" description="Helical" evidence="5">
    <location>
        <begin position="280"/>
        <end position="301"/>
    </location>
</feature>
<dbReference type="AlphaFoldDB" id="A0A5S6R4I3"/>
<organism evidence="7 8">
    <name type="scientific">Trichuris muris</name>
    <name type="common">Mouse whipworm</name>
    <dbReference type="NCBI Taxonomy" id="70415"/>
    <lineage>
        <taxon>Eukaryota</taxon>
        <taxon>Metazoa</taxon>
        <taxon>Ecdysozoa</taxon>
        <taxon>Nematoda</taxon>
        <taxon>Enoplea</taxon>
        <taxon>Dorylaimia</taxon>
        <taxon>Trichinellida</taxon>
        <taxon>Trichuridae</taxon>
        <taxon>Trichuris</taxon>
    </lineage>
</organism>
<feature type="transmembrane region" description="Helical" evidence="5">
    <location>
        <begin position="358"/>
        <end position="378"/>
    </location>
</feature>
<sequence length="460" mass="51501">MVLQNVKDTKEEEQVALADILEKLSKRHRTTSLKEVAENYENLSAQRKIKADGINEMEAMMNLMKGLIGTGIMSLPFALHCAGLWTGIVLLLFTAFLSILCMRQLVRAAHYFNYLTGVSSFTYAELGALCCSIGPEWLKRQSNKAKNLITIELWVTQLGICCVYFVFIGENTKQALQQFTNDYTIETTMVLILPFILVVCSIRRLRDLAFIAGIANVMFLIAFTITMQYIMHDLPPVSRLPAFNSFGTLPLAFGTIVFSFEGINLVCMQFIAAAGTLNTACTLVLALYIAIGFFGYAKFGVDIKDSVTLNLPPDDPLYQAVKGMFAASICLTYPVQFFVPMELLIIALKEHLNEDWRWFWLAEYACRYLLVAVTFSLAELIPHLALFISLVGALTCSSLALLFPPLMELLIECYGKRRNGVWLMKVMKNSLICLFSLIGCISGSYVSVQQIITAFQQEPK</sequence>
<dbReference type="InterPro" id="IPR013057">
    <property type="entry name" value="AA_transpt_TM"/>
</dbReference>
<dbReference type="GO" id="GO:0005774">
    <property type="term" value="C:vacuolar membrane"/>
    <property type="evidence" value="ECO:0007669"/>
    <property type="project" value="TreeGrafter"/>
</dbReference>
<accession>A0A5S6R4I3</accession>
<evidence type="ECO:0000256" key="4">
    <source>
        <dbReference type="ARBA" id="ARBA00023136"/>
    </source>
</evidence>
<evidence type="ECO:0000256" key="5">
    <source>
        <dbReference type="SAM" id="Phobius"/>
    </source>
</evidence>
<reference evidence="8" key="1">
    <citation type="submission" date="2019-12" db="UniProtKB">
        <authorList>
            <consortium name="WormBaseParasite"/>
        </authorList>
    </citation>
    <scope>IDENTIFICATION</scope>
</reference>
<feature type="transmembrane region" description="Helical" evidence="5">
    <location>
        <begin position="209"/>
        <end position="231"/>
    </location>
</feature>
<keyword evidence="4 5" id="KW-0472">Membrane</keyword>
<protein>
    <submittedName>
        <fullName evidence="8">Aa_trans domain-containing protein</fullName>
    </submittedName>
</protein>
<feature type="transmembrane region" description="Helical" evidence="5">
    <location>
        <begin position="77"/>
        <end position="100"/>
    </location>
</feature>
<evidence type="ECO:0000313" key="7">
    <source>
        <dbReference type="Proteomes" id="UP000046395"/>
    </source>
</evidence>
<dbReference type="PANTHER" id="PTHR22950:SF349">
    <property type="entry name" value="AMINO ACID TRANSPORTER TRANSMEMBRANE DOMAIN-CONTAINING PROTEIN"/>
    <property type="match status" value="1"/>
</dbReference>
<evidence type="ECO:0000259" key="6">
    <source>
        <dbReference type="Pfam" id="PF01490"/>
    </source>
</evidence>
<dbReference type="STRING" id="70415.A0A5S6R4I3"/>
<evidence type="ECO:0000256" key="1">
    <source>
        <dbReference type="ARBA" id="ARBA00004141"/>
    </source>
</evidence>
<keyword evidence="2 5" id="KW-0812">Transmembrane</keyword>
<feature type="domain" description="Amino acid transporter transmembrane" evidence="6">
    <location>
        <begin position="56"/>
        <end position="448"/>
    </location>
</feature>
<dbReference type="Proteomes" id="UP000046395">
    <property type="component" value="Unassembled WGS sequence"/>
</dbReference>
<evidence type="ECO:0000256" key="3">
    <source>
        <dbReference type="ARBA" id="ARBA00022989"/>
    </source>
</evidence>
<feature type="transmembrane region" description="Helical" evidence="5">
    <location>
        <begin position="431"/>
        <end position="452"/>
    </location>
</feature>
<name>A0A5S6R4I3_TRIMR</name>
<keyword evidence="3 5" id="KW-1133">Transmembrane helix</keyword>
<feature type="transmembrane region" description="Helical" evidence="5">
    <location>
        <begin position="251"/>
        <end position="273"/>
    </location>
</feature>
<feature type="transmembrane region" description="Helical" evidence="5">
    <location>
        <begin position="321"/>
        <end position="346"/>
    </location>
</feature>
<dbReference type="PANTHER" id="PTHR22950">
    <property type="entry name" value="AMINO ACID TRANSPORTER"/>
    <property type="match status" value="1"/>
</dbReference>
<dbReference type="WBParaSite" id="TMUE_3000014348.1">
    <property type="protein sequence ID" value="TMUE_3000014348.1"/>
    <property type="gene ID" value="WBGene00295467"/>
</dbReference>
<evidence type="ECO:0000313" key="8">
    <source>
        <dbReference type="WBParaSite" id="TMUE_3000014348.1"/>
    </source>
</evidence>
<evidence type="ECO:0000256" key="2">
    <source>
        <dbReference type="ARBA" id="ARBA00022692"/>
    </source>
</evidence>
<feature type="transmembrane region" description="Helical" evidence="5">
    <location>
        <begin position="384"/>
        <end position="411"/>
    </location>
</feature>
<keyword evidence="7" id="KW-1185">Reference proteome</keyword>
<dbReference type="Pfam" id="PF01490">
    <property type="entry name" value="Aa_trans"/>
    <property type="match status" value="1"/>
</dbReference>
<dbReference type="GO" id="GO:0015179">
    <property type="term" value="F:L-amino acid transmembrane transporter activity"/>
    <property type="evidence" value="ECO:0007669"/>
    <property type="project" value="TreeGrafter"/>
</dbReference>
<proteinExistence type="predicted"/>
<feature type="transmembrane region" description="Helical" evidence="5">
    <location>
        <begin position="183"/>
        <end position="202"/>
    </location>
</feature>
<comment type="subcellular location">
    <subcellularLocation>
        <location evidence="1">Membrane</location>
        <topology evidence="1">Multi-pass membrane protein</topology>
    </subcellularLocation>
</comment>